<accession>A0A2U3MX88</accession>
<dbReference type="EMBL" id="OOGT01000039">
    <property type="protein sequence ID" value="SPL70040.1"/>
    <property type="molecule type" value="Genomic_DNA"/>
</dbReference>
<dbReference type="Proteomes" id="UP000245974">
    <property type="component" value="Unassembled WGS sequence"/>
</dbReference>
<gene>
    <name evidence="5" type="primary">puuA</name>
    <name evidence="5" type="ORF">KPC_1218</name>
</gene>
<keyword evidence="1 5" id="KW-0436">Ligase</keyword>
<dbReference type="FunCoup" id="A0A2U3MX88">
    <property type="interactions" value="117"/>
</dbReference>
<dbReference type="InParanoid" id="A0A2U3MX88"/>
<evidence type="ECO:0000313" key="5">
    <source>
        <dbReference type="EMBL" id="SPL70040.1"/>
    </source>
</evidence>
<comment type="similarity">
    <text evidence="2 3">Belongs to the glutamine synthetase family.</text>
</comment>
<dbReference type="PANTHER" id="PTHR43785:SF12">
    <property type="entry name" value="TYPE-1 GLUTAMINE SYNTHETASE 2"/>
    <property type="match status" value="1"/>
</dbReference>
<feature type="domain" description="GS catalytic" evidence="4">
    <location>
        <begin position="139"/>
        <end position="462"/>
    </location>
</feature>
<dbReference type="SMART" id="SM01230">
    <property type="entry name" value="Gln-synt_C"/>
    <property type="match status" value="1"/>
</dbReference>
<name>A0A2U3MX88_9GAMM</name>
<evidence type="ECO:0000259" key="4">
    <source>
        <dbReference type="PROSITE" id="PS51987"/>
    </source>
</evidence>
<evidence type="ECO:0000256" key="1">
    <source>
        <dbReference type="ARBA" id="ARBA00022598"/>
    </source>
</evidence>
<reference evidence="6" key="1">
    <citation type="submission" date="2018-03" db="EMBL/GenBank/DDBJ databases">
        <authorList>
            <person name="Blom J."/>
        </authorList>
    </citation>
    <scope>NUCLEOTIDE SEQUENCE [LARGE SCALE GENOMIC DNA]</scope>
    <source>
        <strain evidence="6">KPC-SM-21</strain>
    </source>
</reference>
<dbReference type="Gene3D" id="3.30.590.10">
    <property type="entry name" value="Glutamine synthetase/guanido kinase, catalytic domain"/>
    <property type="match status" value="1"/>
</dbReference>
<sequence>MNMSIHNSMIHPQSEVYPDLENSQQFLEEVRLYLEKYPETEHVDVCLHDLNGHLRGKRIDIKTLNNLAKGCYFPLSIYGMSLDGNVVEETGLGKYIGEPDRLCMPVPGTLKPCALQPETHAQVYVSMQNENGSDCLYEPRNQLKKIIRQFNKINIFPIMGSEIEFYLFENQSTPSSTSQNISQCFDVDAPDDYKNVLQQIEIEAKRQKIEMTAIVAESASGQYEINLQHTRDILKICDDIFAMKRIVKQIATTHGLNACFMAKPDMDKAGSGLHFHMSLQDQNNKNIFSHHDIQQPNPTLTKVLAGLLDLMPASMAILAPNINSYRRFQFGSHVPLEANWGINNRNVAIRLPCTDQENQRLEYRVAGADSNCYLCCAVILIGVLHGLQHDFILEKPSHLKKLNDSHNFLPIRQLEALHRFEKNLTLKKYLGEDFVRLWLTCKRHEYEMVQNHITDIEIGWNI</sequence>
<dbReference type="InterPro" id="IPR008146">
    <property type="entry name" value="Gln_synth_cat_dom"/>
</dbReference>
<dbReference type="PROSITE" id="PS51987">
    <property type="entry name" value="GS_CATALYTIC"/>
    <property type="match status" value="1"/>
</dbReference>
<organism evidence="5 6">
    <name type="scientific">Acinetobacter stercoris</name>
    <dbReference type="NCBI Taxonomy" id="2126983"/>
    <lineage>
        <taxon>Bacteria</taxon>
        <taxon>Pseudomonadati</taxon>
        <taxon>Pseudomonadota</taxon>
        <taxon>Gammaproteobacteria</taxon>
        <taxon>Moraxellales</taxon>
        <taxon>Moraxellaceae</taxon>
        <taxon>Acinetobacter</taxon>
    </lineage>
</organism>
<dbReference type="EC" id="6.3.1.11" evidence="5"/>
<dbReference type="InterPro" id="IPR036651">
    <property type="entry name" value="Gln_synt_N_sf"/>
</dbReference>
<dbReference type="GO" id="GO:0034024">
    <property type="term" value="F:glutamate-putrescine ligase activity"/>
    <property type="evidence" value="ECO:0007669"/>
    <property type="project" value="UniProtKB-EC"/>
</dbReference>
<protein>
    <submittedName>
        <fullName evidence="5">Gamma-glutamylputrescine synthetase PuuA</fullName>
        <ecNumber evidence="5">6.3.1.11</ecNumber>
    </submittedName>
</protein>
<dbReference type="Pfam" id="PF00120">
    <property type="entry name" value="Gln-synt_C"/>
    <property type="match status" value="1"/>
</dbReference>
<dbReference type="GO" id="GO:0004356">
    <property type="term" value="F:glutamine synthetase activity"/>
    <property type="evidence" value="ECO:0007669"/>
    <property type="project" value="InterPro"/>
</dbReference>
<evidence type="ECO:0000313" key="6">
    <source>
        <dbReference type="Proteomes" id="UP000245974"/>
    </source>
</evidence>
<dbReference type="InterPro" id="IPR014746">
    <property type="entry name" value="Gln_synth/guanido_kin_cat_dom"/>
</dbReference>
<dbReference type="SUPFAM" id="SSF55931">
    <property type="entry name" value="Glutamine synthetase/guanido kinase"/>
    <property type="match status" value="1"/>
</dbReference>
<dbReference type="AlphaFoldDB" id="A0A2U3MX88"/>
<evidence type="ECO:0000256" key="2">
    <source>
        <dbReference type="PROSITE-ProRule" id="PRU01331"/>
    </source>
</evidence>
<dbReference type="OrthoDB" id="9789509at2"/>
<dbReference type="PANTHER" id="PTHR43785">
    <property type="entry name" value="GAMMA-GLUTAMYLPUTRESCINE SYNTHETASE"/>
    <property type="match status" value="1"/>
</dbReference>
<proteinExistence type="inferred from homology"/>
<dbReference type="GO" id="GO:0006542">
    <property type="term" value="P:glutamine biosynthetic process"/>
    <property type="evidence" value="ECO:0007669"/>
    <property type="project" value="InterPro"/>
</dbReference>
<dbReference type="SUPFAM" id="SSF54368">
    <property type="entry name" value="Glutamine synthetase, N-terminal domain"/>
    <property type="match status" value="1"/>
</dbReference>
<keyword evidence="6" id="KW-1185">Reference proteome</keyword>
<evidence type="ECO:0000256" key="3">
    <source>
        <dbReference type="RuleBase" id="RU000384"/>
    </source>
</evidence>
<dbReference type="GO" id="GO:0006598">
    <property type="term" value="P:polyamine catabolic process"/>
    <property type="evidence" value="ECO:0007669"/>
    <property type="project" value="TreeGrafter"/>
</dbReference>